<dbReference type="InterPro" id="IPR036237">
    <property type="entry name" value="Xyl_isomerase-like_sf"/>
</dbReference>
<evidence type="ECO:0000313" key="2">
    <source>
        <dbReference type="EMBL" id="GIJ44896.1"/>
    </source>
</evidence>
<dbReference type="PANTHER" id="PTHR12110">
    <property type="entry name" value="HYDROXYPYRUVATE ISOMERASE"/>
    <property type="match status" value="1"/>
</dbReference>
<dbReference type="Gene3D" id="3.20.20.150">
    <property type="entry name" value="Divalent-metal-dependent TIM barrel enzymes"/>
    <property type="match status" value="1"/>
</dbReference>
<dbReference type="PANTHER" id="PTHR12110:SF48">
    <property type="entry name" value="BLL3656 PROTEIN"/>
    <property type="match status" value="1"/>
</dbReference>
<name>A0A8J3YGY5_9ACTN</name>
<dbReference type="InterPro" id="IPR013022">
    <property type="entry name" value="Xyl_isomerase-like_TIM-brl"/>
</dbReference>
<keyword evidence="3" id="KW-1185">Reference proteome</keyword>
<sequence length="287" mass="30759">MSATEQPPVFFSALHLADRIWPEQPTVSFEERVAAAASVGAVGTGVNSYELTALLATRTHADLRAVAEHHGLPIGEVELALGWYVSGDDLGFGTEAAVFDHAERLGATRVKTVANIIPPAESPTPEQAVERFAALCDRAAERGLTIGLEPVGLDPTFTHADAAEVVRLADRPNGGLVLDAWHVFRDPTGLSTLEAVDGRHIVSVEICDAHAVPQGENIQDDCLNHRLLPGEGELDLVRFARLLWAKGVRMPVSLEVLNTELRTLSPKENAERSVAALRALVTRAAGQ</sequence>
<dbReference type="Pfam" id="PF01261">
    <property type="entry name" value="AP_endonuc_2"/>
    <property type="match status" value="1"/>
</dbReference>
<dbReference type="AlphaFoldDB" id="A0A8J3YGY5"/>
<proteinExistence type="predicted"/>
<comment type="caution">
    <text evidence="2">The sequence shown here is derived from an EMBL/GenBank/DDBJ whole genome shotgun (WGS) entry which is preliminary data.</text>
</comment>
<dbReference type="SUPFAM" id="SSF51658">
    <property type="entry name" value="Xylose isomerase-like"/>
    <property type="match status" value="1"/>
</dbReference>
<protein>
    <recommendedName>
        <fullName evidence="1">Xylose isomerase-like TIM barrel domain-containing protein</fullName>
    </recommendedName>
</protein>
<dbReference type="EMBL" id="BOPF01000005">
    <property type="protein sequence ID" value="GIJ44896.1"/>
    <property type="molecule type" value="Genomic_DNA"/>
</dbReference>
<evidence type="ECO:0000259" key="1">
    <source>
        <dbReference type="Pfam" id="PF01261"/>
    </source>
</evidence>
<evidence type="ECO:0000313" key="3">
    <source>
        <dbReference type="Proteomes" id="UP000619260"/>
    </source>
</evidence>
<feature type="domain" description="Xylose isomerase-like TIM barrel" evidence="1">
    <location>
        <begin position="61"/>
        <end position="279"/>
    </location>
</feature>
<organism evidence="2 3">
    <name type="scientific">Virgisporangium aliadipatigenens</name>
    <dbReference type="NCBI Taxonomy" id="741659"/>
    <lineage>
        <taxon>Bacteria</taxon>
        <taxon>Bacillati</taxon>
        <taxon>Actinomycetota</taxon>
        <taxon>Actinomycetes</taxon>
        <taxon>Micromonosporales</taxon>
        <taxon>Micromonosporaceae</taxon>
        <taxon>Virgisporangium</taxon>
    </lineage>
</organism>
<dbReference type="RefSeq" id="WP_203898458.1">
    <property type="nucleotide sequence ID" value="NZ_BOPF01000005.1"/>
</dbReference>
<dbReference type="Proteomes" id="UP000619260">
    <property type="component" value="Unassembled WGS sequence"/>
</dbReference>
<gene>
    <name evidence="2" type="ORF">Val02_17820</name>
</gene>
<dbReference type="InterPro" id="IPR050312">
    <property type="entry name" value="IolE/XylAMocC-like"/>
</dbReference>
<accession>A0A8J3YGY5</accession>
<reference evidence="2" key="1">
    <citation type="submission" date="2021-01" db="EMBL/GenBank/DDBJ databases">
        <title>Whole genome shotgun sequence of Virgisporangium aliadipatigenens NBRC 105644.</title>
        <authorList>
            <person name="Komaki H."/>
            <person name="Tamura T."/>
        </authorList>
    </citation>
    <scope>NUCLEOTIDE SEQUENCE</scope>
    <source>
        <strain evidence="2">NBRC 105644</strain>
    </source>
</reference>